<dbReference type="PANTHER" id="PTHR14089:SF8">
    <property type="entry name" value="RNA-BINDING PROTEIN MRN1"/>
    <property type="match status" value="1"/>
</dbReference>
<dbReference type="InterPro" id="IPR035979">
    <property type="entry name" value="RBD_domain_sf"/>
</dbReference>
<evidence type="ECO:0000256" key="3">
    <source>
        <dbReference type="PROSITE-ProRule" id="PRU00176"/>
    </source>
</evidence>
<evidence type="ECO:0000256" key="4">
    <source>
        <dbReference type="SAM" id="MobiDB-lite"/>
    </source>
</evidence>
<dbReference type="SUPFAM" id="SSF54928">
    <property type="entry name" value="RNA-binding domain, RBD"/>
    <property type="match status" value="2"/>
</dbReference>
<organism evidence="6 7">
    <name type="scientific">Linnemannia hyalina</name>
    <dbReference type="NCBI Taxonomy" id="64524"/>
    <lineage>
        <taxon>Eukaryota</taxon>
        <taxon>Fungi</taxon>
        <taxon>Fungi incertae sedis</taxon>
        <taxon>Mucoromycota</taxon>
        <taxon>Mortierellomycotina</taxon>
        <taxon>Mortierellomycetes</taxon>
        <taxon>Mortierellales</taxon>
        <taxon>Mortierellaceae</taxon>
        <taxon>Linnemannia</taxon>
    </lineage>
</organism>
<feature type="compositionally biased region" description="Basic and acidic residues" evidence="4">
    <location>
        <begin position="1"/>
        <end position="14"/>
    </location>
</feature>
<feature type="compositionally biased region" description="Low complexity" evidence="4">
    <location>
        <begin position="556"/>
        <end position="596"/>
    </location>
</feature>
<dbReference type="Proteomes" id="UP000707451">
    <property type="component" value="Unassembled WGS sequence"/>
</dbReference>
<protein>
    <recommendedName>
        <fullName evidence="5">RRM domain-containing protein</fullName>
    </recommendedName>
</protein>
<feature type="domain" description="RRM" evidence="5">
    <location>
        <begin position="476"/>
        <end position="547"/>
    </location>
</feature>
<feature type="compositionally biased region" description="Acidic residues" evidence="4">
    <location>
        <begin position="626"/>
        <end position="636"/>
    </location>
</feature>
<feature type="compositionally biased region" description="Basic and acidic residues" evidence="4">
    <location>
        <begin position="598"/>
        <end position="617"/>
    </location>
</feature>
<dbReference type="FunFam" id="3.30.70.330:FF:000120">
    <property type="entry name" value="Negative regulator of differentiation 1"/>
    <property type="match status" value="2"/>
</dbReference>
<dbReference type="GO" id="GO:0010468">
    <property type="term" value="P:regulation of gene expression"/>
    <property type="evidence" value="ECO:0007669"/>
    <property type="project" value="UniProtKB-ARBA"/>
</dbReference>
<dbReference type="Gene3D" id="3.30.70.330">
    <property type="match status" value="4"/>
</dbReference>
<dbReference type="SMART" id="SM00360">
    <property type="entry name" value="RRM"/>
    <property type="match status" value="4"/>
</dbReference>
<proteinExistence type="predicted"/>
<dbReference type="InterPro" id="IPR039171">
    <property type="entry name" value="Cwc2/Slt11"/>
</dbReference>
<feature type="domain" description="RRM" evidence="5">
    <location>
        <begin position="385"/>
        <end position="458"/>
    </location>
</feature>
<evidence type="ECO:0000313" key="7">
    <source>
        <dbReference type="Proteomes" id="UP000707451"/>
    </source>
</evidence>
<dbReference type="AlphaFoldDB" id="A0A9P7XLV3"/>
<feature type="domain" description="RRM" evidence="5">
    <location>
        <begin position="207"/>
        <end position="278"/>
    </location>
</feature>
<feature type="region of interest" description="Disordered" evidence="4">
    <location>
        <begin position="544"/>
        <end position="636"/>
    </location>
</feature>
<sequence length="636" mass="68365">MKRSNDYAQHDAFKKPRVAQGYNNNHSNSGMGGSSADIYGGSGYGSNPMMLGGYGQMGNSSGGSGASQYGGQYGADLSQSLNTPYQQFTTPSFAANYGHGFQMPFPPGAGAGSAGSRTVYLGNVPAESSIEDVLNLVRNGIVENARLLPEKSCAFVSFLDSASANAFHHDATSRKLELAGQELRVGWGKPSPVPPQVLQAIQQGATRNVFLGGVDDSVTEQTLRADFSQFGLIDTIKVLREKNIAFVHFSNIGNAMKAIAALSQDSRYSRRRMNYGKDRCAKKPTNGTPGMPNAFAFGGPTYPQYGSSMPLSFNPNFDRFPQQSGRMGGLGGGSNFGHGNNHHNSNGINNHHSLNNSNGSNMNNNHNGGNNGALLNGPLTAQGNRTVYLGNISPDTTCEDLCNAIRGGILNNIRYFPAKHIAFVSFVDPQSANNFFNLCNHQGVMVKSRRLKAGWGQNMHALPLPVIQALQTGATRNVYLGSIDEGFTEERLRHDFAEFGEIEMVNILQDKNCGFVNYTNILSAVKAVDGIRRNPAYEKVKVNFGKDRCGNPPKMNNNNSNNNSNNNNSSSNNSNSNGSNNNNNNGSNHGNSNSNNQDDGKSQDREGSHGAHAKVEDSPSDIKAFEEDEDMFQIGA</sequence>
<evidence type="ECO:0000256" key="1">
    <source>
        <dbReference type="ARBA" id="ARBA00022737"/>
    </source>
</evidence>
<dbReference type="GO" id="GO:0003729">
    <property type="term" value="F:mRNA binding"/>
    <property type="evidence" value="ECO:0007669"/>
    <property type="project" value="TreeGrafter"/>
</dbReference>
<dbReference type="GO" id="GO:0010494">
    <property type="term" value="C:cytoplasmic stress granule"/>
    <property type="evidence" value="ECO:0007669"/>
    <property type="project" value="TreeGrafter"/>
</dbReference>
<dbReference type="OrthoDB" id="6407164at2759"/>
<dbReference type="FunFam" id="3.30.70.330:FF:000400">
    <property type="entry name" value="Negative regulator of differentiation 1"/>
    <property type="match status" value="1"/>
</dbReference>
<evidence type="ECO:0000313" key="6">
    <source>
        <dbReference type="EMBL" id="KAG9063456.1"/>
    </source>
</evidence>
<feature type="region of interest" description="Disordered" evidence="4">
    <location>
        <begin position="333"/>
        <end position="375"/>
    </location>
</feature>
<keyword evidence="2 3" id="KW-0694">RNA-binding</keyword>
<dbReference type="InterPro" id="IPR000504">
    <property type="entry name" value="RRM_dom"/>
</dbReference>
<dbReference type="EMBL" id="JAHRHY010000016">
    <property type="protein sequence ID" value="KAG9063456.1"/>
    <property type="molecule type" value="Genomic_DNA"/>
</dbReference>
<dbReference type="InterPro" id="IPR012677">
    <property type="entry name" value="Nucleotide-bd_a/b_plait_sf"/>
</dbReference>
<accession>A0A9P7XLV3</accession>
<comment type="caution">
    <text evidence="6">The sequence shown here is derived from an EMBL/GenBank/DDBJ whole genome shotgun (WGS) entry which is preliminary data.</text>
</comment>
<name>A0A9P7XLV3_9FUNG</name>
<dbReference type="GO" id="GO:0000398">
    <property type="term" value="P:mRNA splicing, via spliceosome"/>
    <property type="evidence" value="ECO:0007669"/>
    <property type="project" value="TreeGrafter"/>
</dbReference>
<feature type="domain" description="RRM" evidence="5">
    <location>
        <begin position="117"/>
        <end position="190"/>
    </location>
</feature>
<keyword evidence="7" id="KW-1185">Reference proteome</keyword>
<feature type="compositionally biased region" description="Low complexity" evidence="4">
    <location>
        <begin position="337"/>
        <end position="375"/>
    </location>
</feature>
<keyword evidence="1" id="KW-0677">Repeat</keyword>
<dbReference type="Pfam" id="PF00076">
    <property type="entry name" value="RRM_1"/>
    <property type="match status" value="2"/>
</dbReference>
<dbReference type="PANTHER" id="PTHR14089">
    <property type="entry name" value="PRE-MRNA-SPLICING FACTOR RBM22"/>
    <property type="match status" value="1"/>
</dbReference>
<reference evidence="6" key="1">
    <citation type="submission" date="2021-06" db="EMBL/GenBank/DDBJ databases">
        <title>Genome Sequence of Mortierella hyaline Strain SCG-10, a Cold-Adapted, Nitrate-Reducing Fungus Isolated from Soil in Minnesota, USA.</title>
        <authorList>
            <person name="Aldossari N."/>
        </authorList>
    </citation>
    <scope>NUCLEOTIDE SEQUENCE</scope>
    <source>
        <strain evidence="6">SCG-10</strain>
    </source>
</reference>
<feature type="region of interest" description="Disordered" evidence="4">
    <location>
        <begin position="1"/>
        <end position="33"/>
    </location>
</feature>
<evidence type="ECO:0000256" key="2">
    <source>
        <dbReference type="ARBA" id="ARBA00022884"/>
    </source>
</evidence>
<gene>
    <name evidence="6" type="ORF">KI688_004339</name>
</gene>
<evidence type="ECO:0000259" key="5">
    <source>
        <dbReference type="PROSITE" id="PS50102"/>
    </source>
</evidence>
<dbReference type="PROSITE" id="PS50102">
    <property type="entry name" value="RRM"/>
    <property type="match status" value="4"/>
</dbReference>